<dbReference type="InterPro" id="IPR011993">
    <property type="entry name" value="PH-like_dom_sf"/>
</dbReference>
<dbReference type="GO" id="GO:0007160">
    <property type="term" value="P:cell-matrix adhesion"/>
    <property type="evidence" value="ECO:0007669"/>
    <property type="project" value="TreeGrafter"/>
</dbReference>
<dbReference type="InterPro" id="IPR037843">
    <property type="entry name" value="Kindlin/fermitin"/>
</dbReference>
<comment type="caution">
    <text evidence="1">The sequence shown here is derived from an EMBL/GenBank/DDBJ whole genome shotgun (WGS) entry which is preliminary data.</text>
</comment>
<accession>A0A8J6GFJ7</accession>
<dbReference type="GO" id="GO:0007229">
    <property type="term" value="P:integrin-mediated signaling pathway"/>
    <property type="evidence" value="ECO:0007669"/>
    <property type="project" value="InterPro"/>
</dbReference>
<dbReference type="SUPFAM" id="SSF50729">
    <property type="entry name" value="PH domain-like"/>
    <property type="match status" value="1"/>
</dbReference>
<dbReference type="PANTHER" id="PTHR16160:SF11">
    <property type="entry name" value="FERMITIN FAMILY HOMOLOG 2"/>
    <property type="match status" value="1"/>
</dbReference>
<proteinExistence type="predicted"/>
<dbReference type="GO" id="GO:0005178">
    <property type="term" value="F:integrin binding"/>
    <property type="evidence" value="ECO:0007669"/>
    <property type="project" value="TreeGrafter"/>
</dbReference>
<sequence>MSLIEAKMRFIQAWQSLPEFGITHFIARFQGGKREELIGIAYNRLIRMDASTGDAIKTCAFLQKPLGMLTVLLSLSQVTVEFADEVRLSFICTEVDCKVVHEFIGGYIFLSTRAKDQNESLDEEMFYKLTSGWV</sequence>
<organism evidence="1 2">
    <name type="scientific">Microtus ochrogaster</name>
    <name type="common">Prairie vole</name>
    <dbReference type="NCBI Taxonomy" id="79684"/>
    <lineage>
        <taxon>Eukaryota</taxon>
        <taxon>Metazoa</taxon>
        <taxon>Chordata</taxon>
        <taxon>Craniata</taxon>
        <taxon>Vertebrata</taxon>
        <taxon>Euteleostomi</taxon>
        <taxon>Mammalia</taxon>
        <taxon>Eutheria</taxon>
        <taxon>Euarchontoglires</taxon>
        <taxon>Glires</taxon>
        <taxon>Rodentia</taxon>
        <taxon>Myomorpha</taxon>
        <taxon>Muroidea</taxon>
        <taxon>Cricetidae</taxon>
        <taxon>Arvicolinae</taxon>
        <taxon>Microtus</taxon>
    </lineage>
</organism>
<dbReference type="PANTHER" id="PTHR16160">
    <property type="entry name" value="FERMITIN 2-RELATED"/>
    <property type="match status" value="1"/>
</dbReference>
<dbReference type="GO" id="GO:0005925">
    <property type="term" value="C:focal adhesion"/>
    <property type="evidence" value="ECO:0007669"/>
    <property type="project" value="TreeGrafter"/>
</dbReference>
<dbReference type="Proteomes" id="UP000710432">
    <property type="component" value="Unassembled WGS sequence"/>
</dbReference>
<name>A0A8J6GFJ7_MICOH</name>
<reference evidence="1" key="1">
    <citation type="submission" date="2020-03" db="EMBL/GenBank/DDBJ databases">
        <title>Studies in the Genomics of Life Span.</title>
        <authorList>
            <person name="Glass D."/>
        </authorList>
    </citation>
    <scope>NUCLEOTIDE SEQUENCE</scope>
    <source>
        <strain evidence="1">LTLLF</strain>
        <tissue evidence="1">Muscle</tissue>
    </source>
</reference>
<dbReference type="Gene3D" id="2.30.29.30">
    <property type="entry name" value="Pleckstrin-homology domain (PH domain)/Phosphotyrosine-binding domain (PTB)"/>
    <property type="match status" value="1"/>
</dbReference>
<evidence type="ECO:0000313" key="2">
    <source>
        <dbReference type="Proteomes" id="UP000710432"/>
    </source>
</evidence>
<evidence type="ECO:0000313" key="1">
    <source>
        <dbReference type="EMBL" id="KAH0509885.1"/>
    </source>
</evidence>
<dbReference type="EMBL" id="JAATJU010022694">
    <property type="protein sequence ID" value="KAH0509885.1"/>
    <property type="molecule type" value="Genomic_DNA"/>
</dbReference>
<protein>
    <submittedName>
        <fullName evidence="1">Fermitin family-like protein 2</fullName>
    </submittedName>
</protein>
<dbReference type="AlphaFoldDB" id="A0A8J6GFJ7"/>
<gene>
    <name evidence="1" type="ORF">LTLLF_157965</name>
</gene>